<evidence type="ECO:0000256" key="11">
    <source>
        <dbReference type="SAM" id="Phobius"/>
    </source>
</evidence>
<keyword evidence="5 9" id="KW-1133">Transmembrane helix</keyword>
<evidence type="ECO:0000256" key="9">
    <source>
        <dbReference type="PIRNR" id="PIRNR023381"/>
    </source>
</evidence>
<evidence type="ECO:0000256" key="10">
    <source>
        <dbReference type="SAM" id="MobiDB-lite"/>
    </source>
</evidence>
<accession>A0A8J2J0J7</accession>
<comment type="caution">
    <text evidence="12">The sequence shown here is derived from an EMBL/GenBank/DDBJ whole genome shotgun (WGS) entry which is preliminary data.</text>
</comment>
<feature type="transmembrane region" description="Helical" evidence="11">
    <location>
        <begin position="209"/>
        <end position="230"/>
    </location>
</feature>
<evidence type="ECO:0000256" key="6">
    <source>
        <dbReference type="ARBA" id="ARBA00023136"/>
    </source>
</evidence>
<dbReference type="SMART" id="SM00679">
    <property type="entry name" value="CTNS"/>
    <property type="match status" value="2"/>
</dbReference>
<reference evidence="12" key="1">
    <citation type="submission" date="2021-06" db="EMBL/GenBank/DDBJ databases">
        <authorList>
            <person name="Hodson N. C."/>
            <person name="Mongue J. A."/>
            <person name="Jaron S. K."/>
        </authorList>
    </citation>
    <scope>NUCLEOTIDE SEQUENCE</scope>
</reference>
<evidence type="ECO:0000313" key="13">
    <source>
        <dbReference type="Proteomes" id="UP000708208"/>
    </source>
</evidence>
<evidence type="ECO:0000256" key="8">
    <source>
        <dbReference type="ARBA" id="ARBA00067517"/>
    </source>
</evidence>
<comment type="similarity">
    <text evidence="7 9">Belongs to the MPDU1 (TC 2.A.43.3) family.</text>
</comment>
<keyword evidence="3 9" id="KW-0812">Transmembrane</keyword>
<keyword evidence="13" id="KW-1185">Reference proteome</keyword>
<dbReference type="InterPro" id="IPR006603">
    <property type="entry name" value="PQ-loop_rpt"/>
</dbReference>
<sequence>MDQLKPILAPIITEKCFDKFLVDFDFLDEPCLKHTLSKGLGVGIIAGSVLVKVPQILKIMSNRSAAGITFLSQAMELFAISATLSYSYCSGFPFSAWGEACFLAIQTAIVASLVLLYGYGSALLALSFVVGYGASLYALISDYTPLDILWSMQAANVPIIVISKMIQAVTNYRNQSTGQLSAITVFLLFLGSVARIFTSIQETGDRIVITTYVVSSCVNALIAFQMLWYWKSTIKDGHKKKTPAKAGGKGGKNGSAVASKKANAKLKKK</sequence>
<dbReference type="Proteomes" id="UP000708208">
    <property type="component" value="Unassembled WGS sequence"/>
</dbReference>
<keyword evidence="4" id="KW-0677">Repeat</keyword>
<organism evidence="12 13">
    <name type="scientific">Allacma fusca</name>
    <dbReference type="NCBI Taxonomy" id="39272"/>
    <lineage>
        <taxon>Eukaryota</taxon>
        <taxon>Metazoa</taxon>
        <taxon>Ecdysozoa</taxon>
        <taxon>Arthropoda</taxon>
        <taxon>Hexapoda</taxon>
        <taxon>Collembola</taxon>
        <taxon>Symphypleona</taxon>
        <taxon>Sminthuridae</taxon>
        <taxon>Allacma</taxon>
    </lineage>
</organism>
<proteinExistence type="inferred from homology"/>
<dbReference type="PANTHER" id="PTHR12226">
    <property type="entry name" value="MANNOSE-P-DOLICHOL UTILIZATION DEFECT 1 LEC35 -RELATED"/>
    <property type="match status" value="1"/>
</dbReference>
<evidence type="ECO:0000256" key="1">
    <source>
        <dbReference type="ARBA" id="ARBA00004141"/>
    </source>
</evidence>
<feature type="transmembrane region" description="Helical" evidence="11">
    <location>
        <begin position="178"/>
        <end position="197"/>
    </location>
</feature>
<feature type="region of interest" description="Disordered" evidence="10">
    <location>
        <begin position="238"/>
        <end position="269"/>
    </location>
</feature>
<name>A0A8J2J0J7_9HEXA</name>
<dbReference type="FunFam" id="1.20.1280.290:FF:000031">
    <property type="entry name" value="Mannose-P-dolichol utilization defect 1"/>
    <property type="match status" value="1"/>
</dbReference>
<gene>
    <name evidence="12" type="ORF">AFUS01_LOCUS469</name>
</gene>
<evidence type="ECO:0000313" key="12">
    <source>
        <dbReference type="EMBL" id="CAG7643154.1"/>
    </source>
</evidence>
<evidence type="ECO:0000256" key="5">
    <source>
        <dbReference type="ARBA" id="ARBA00022989"/>
    </source>
</evidence>
<dbReference type="EMBL" id="CAJVCH010002182">
    <property type="protein sequence ID" value="CAG7643154.1"/>
    <property type="molecule type" value="Genomic_DNA"/>
</dbReference>
<feature type="transmembrane region" description="Helical" evidence="11">
    <location>
        <begin position="146"/>
        <end position="166"/>
    </location>
</feature>
<dbReference type="FunFam" id="1.20.1280.290:FF:000006">
    <property type="entry name" value="mannose-P-dolichol utilization defect 1 protein"/>
    <property type="match status" value="1"/>
</dbReference>
<dbReference type="GO" id="GO:0016020">
    <property type="term" value="C:membrane"/>
    <property type="evidence" value="ECO:0007669"/>
    <property type="project" value="UniProtKB-SubCell"/>
</dbReference>
<dbReference type="AlphaFoldDB" id="A0A8J2J0J7"/>
<evidence type="ECO:0000256" key="4">
    <source>
        <dbReference type="ARBA" id="ARBA00022737"/>
    </source>
</evidence>
<evidence type="ECO:0000256" key="2">
    <source>
        <dbReference type="ARBA" id="ARBA00022448"/>
    </source>
</evidence>
<dbReference type="PANTHER" id="PTHR12226:SF2">
    <property type="entry name" value="MANNOSE-P-DOLICHOL UTILIZATION DEFECT 1 PROTEIN"/>
    <property type="match status" value="1"/>
</dbReference>
<dbReference type="PIRSF" id="PIRSF023381">
    <property type="entry name" value="MannP-dilichol_defect-1p"/>
    <property type="match status" value="1"/>
</dbReference>
<keyword evidence="2" id="KW-0813">Transport</keyword>
<comment type="subcellular location">
    <subcellularLocation>
        <location evidence="1 9">Membrane</location>
        <topology evidence="1 9">Multi-pass membrane protein</topology>
    </subcellularLocation>
</comment>
<dbReference type="OrthoDB" id="271506at2759"/>
<protein>
    <recommendedName>
        <fullName evidence="8 9">Mannose-P-dolichol utilization defect 1 protein homolog</fullName>
    </recommendedName>
</protein>
<dbReference type="Pfam" id="PF04193">
    <property type="entry name" value="PQ-loop"/>
    <property type="match status" value="2"/>
</dbReference>
<evidence type="ECO:0000256" key="7">
    <source>
        <dbReference type="ARBA" id="ARBA00038475"/>
    </source>
</evidence>
<dbReference type="GO" id="GO:0009312">
    <property type="term" value="P:oligosaccharide biosynthetic process"/>
    <property type="evidence" value="ECO:0007669"/>
    <property type="project" value="TreeGrafter"/>
</dbReference>
<evidence type="ECO:0000256" key="3">
    <source>
        <dbReference type="ARBA" id="ARBA00022692"/>
    </source>
</evidence>
<dbReference type="InterPro" id="IPR016817">
    <property type="entry name" value="MannP-dilichol_defect-1"/>
</dbReference>
<keyword evidence="6 9" id="KW-0472">Membrane</keyword>